<evidence type="ECO:0000313" key="1">
    <source>
        <dbReference type="EMBL" id="KAK8491978.1"/>
    </source>
</evidence>
<protein>
    <submittedName>
        <fullName evidence="1">Uncharacterized protein</fullName>
    </submittedName>
</protein>
<proteinExistence type="predicted"/>
<reference evidence="1 2" key="1">
    <citation type="journal article" date="2024" name="G3 (Bethesda)">
        <title>Genome assembly of Hibiscus sabdariffa L. provides insights into metabolisms of medicinal natural products.</title>
        <authorList>
            <person name="Kim T."/>
        </authorList>
    </citation>
    <scope>NUCLEOTIDE SEQUENCE [LARGE SCALE GENOMIC DNA]</scope>
    <source>
        <strain evidence="1">TK-2024</strain>
        <tissue evidence="1">Old leaves</tissue>
    </source>
</reference>
<gene>
    <name evidence="1" type="ORF">V6N11_014102</name>
</gene>
<keyword evidence="2" id="KW-1185">Reference proteome</keyword>
<name>A0ABR2AG71_9ROSI</name>
<organism evidence="1 2">
    <name type="scientific">Hibiscus sabdariffa</name>
    <name type="common">roselle</name>
    <dbReference type="NCBI Taxonomy" id="183260"/>
    <lineage>
        <taxon>Eukaryota</taxon>
        <taxon>Viridiplantae</taxon>
        <taxon>Streptophyta</taxon>
        <taxon>Embryophyta</taxon>
        <taxon>Tracheophyta</taxon>
        <taxon>Spermatophyta</taxon>
        <taxon>Magnoliopsida</taxon>
        <taxon>eudicotyledons</taxon>
        <taxon>Gunneridae</taxon>
        <taxon>Pentapetalae</taxon>
        <taxon>rosids</taxon>
        <taxon>malvids</taxon>
        <taxon>Malvales</taxon>
        <taxon>Malvaceae</taxon>
        <taxon>Malvoideae</taxon>
        <taxon>Hibiscus</taxon>
    </lineage>
</organism>
<sequence>MLRGHPLLQFHVRSSLLVEDIHSKGYSHFKEGGKSFSILRSDFVCLKSSTIGLFPHSSFWASTSVLGTLIKRSREAHRSCFQPVLPGKTSLTHTISSPPSRLAIPNVAFLTSEGFSPSVQPDSISGNEVALD</sequence>
<evidence type="ECO:0000313" key="2">
    <source>
        <dbReference type="Proteomes" id="UP001396334"/>
    </source>
</evidence>
<dbReference type="EMBL" id="JBBPBN010000257">
    <property type="protein sequence ID" value="KAK8491978.1"/>
    <property type="molecule type" value="Genomic_DNA"/>
</dbReference>
<comment type="caution">
    <text evidence="1">The sequence shown here is derived from an EMBL/GenBank/DDBJ whole genome shotgun (WGS) entry which is preliminary data.</text>
</comment>
<dbReference type="Proteomes" id="UP001396334">
    <property type="component" value="Unassembled WGS sequence"/>
</dbReference>
<accession>A0ABR2AG71</accession>